<accession>A0A0E0C7W1</accession>
<dbReference type="Gene3D" id="3.20.20.80">
    <property type="entry name" value="Glycosidases"/>
    <property type="match status" value="1"/>
</dbReference>
<name>A0A0E0C7W1_9ORYZ</name>
<dbReference type="PANTHER" id="PTHR31352">
    <property type="entry name" value="BETA-AMYLASE 1, CHLOROPLASTIC"/>
    <property type="match status" value="1"/>
</dbReference>
<dbReference type="HOGENOM" id="CLU_1621622_0_0_1"/>
<keyword evidence="2 4" id="KW-0119">Carbohydrate metabolism</keyword>
<evidence type="ECO:0000256" key="4">
    <source>
        <dbReference type="RuleBase" id="RU000509"/>
    </source>
</evidence>
<dbReference type="EnsemblPlants" id="OMERI01G28440.1">
    <property type="protein sequence ID" value="OMERI01G28440.1"/>
    <property type="gene ID" value="OMERI01G28440"/>
</dbReference>
<dbReference type="InterPro" id="IPR017853">
    <property type="entry name" value="GH"/>
</dbReference>
<dbReference type="SUPFAM" id="SSF51445">
    <property type="entry name" value="(Trans)glycosidases"/>
    <property type="match status" value="1"/>
</dbReference>
<organism evidence="6">
    <name type="scientific">Oryza meridionalis</name>
    <dbReference type="NCBI Taxonomy" id="40149"/>
    <lineage>
        <taxon>Eukaryota</taxon>
        <taxon>Viridiplantae</taxon>
        <taxon>Streptophyta</taxon>
        <taxon>Embryophyta</taxon>
        <taxon>Tracheophyta</taxon>
        <taxon>Spermatophyta</taxon>
        <taxon>Magnoliopsida</taxon>
        <taxon>Liliopsida</taxon>
        <taxon>Poales</taxon>
        <taxon>Poaceae</taxon>
        <taxon>BOP clade</taxon>
        <taxon>Oryzoideae</taxon>
        <taxon>Oryzeae</taxon>
        <taxon>Oryzinae</taxon>
        <taxon>Oryza</taxon>
    </lineage>
</organism>
<dbReference type="Proteomes" id="UP000008021">
    <property type="component" value="Chromosome 1"/>
</dbReference>
<evidence type="ECO:0000313" key="6">
    <source>
        <dbReference type="EnsemblPlants" id="OMERI01G28440.1"/>
    </source>
</evidence>
<dbReference type="AlphaFoldDB" id="A0A0E0C7W1"/>
<keyword evidence="4" id="KW-0378">Hydrolase</keyword>
<reference evidence="6" key="2">
    <citation type="submission" date="2018-05" db="EMBL/GenBank/DDBJ databases">
        <title>OmerRS3 (Oryza meridionalis Reference Sequence Version 3).</title>
        <authorList>
            <person name="Zhang J."/>
            <person name="Kudrna D."/>
            <person name="Lee S."/>
            <person name="Talag J."/>
            <person name="Welchert J."/>
            <person name="Wing R.A."/>
        </authorList>
    </citation>
    <scope>NUCLEOTIDE SEQUENCE [LARGE SCALE GENOMIC DNA]</scope>
    <source>
        <strain evidence="6">cv. OR44</strain>
    </source>
</reference>
<protein>
    <recommendedName>
        <fullName evidence="4">Beta-amylase</fullName>
        <ecNumber evidence="4">3.2.1.2</ecNumber>
    </recommendedName>
</protein>
<feature type="compositionally biased region" description="Basic and acidic residues" evidence="5">
    <location>
        <begin position="149"/>
        <end position="158"/>
    </location>
</feature>
<evidence type="ECO:0000256" key="5">
    <source>
        <dbReference type="SAM" id="MobiDB-lite"/>
    </source>
</evidence>
<keyword evidence="7" id="KW-1185">Reference proteome</keyword>
<dbReference type="Pfam" id="PF01373">
    <property type="entry name" value="Glyco_hydro_14"/>
    <property type="match status" value="1"/>
</dbReference>
<reference evidence="6" key="1">
    <citation type="submission" date="2015-04" db="UniProtKB">
        <authorList>
            <consortium name="EnsemblPlants"/>
        </authorList>
    </citation>
    <scope>IDENTIFICATION</scope>
</reference>
<dbReference type="EC" id="3.2.1.2" evidence="4"/>
<keyword evidence="3 4" id="KW-0624">Polysaccharide degradation</keyword>
<dbReference type="STRING" id="40149.A0A0E0C7W1"/>
<dbReference type="GO" id="GO:0000272">
    <property type="term" value="P:polysaccharide catabolic process"/>
    <property type="evidence" value="ECO:0007669"/>
    <property type="project" value="UniProtKB-KW"/>
</dbReference>
<sequence>MAGFLDSGLIVDIEVGLGLQIPILPSQGWEFPGIGQIPRGGLQSGGDRSRAPEVAAGEYNDTPEDTFFFTADGGTYLTEAGRFFLTWYSNKLLEHGDKILDGMNMGPAGLLTPRGCLWPRRQPPTPSFSPAWPRRPSLHPPASRQPAQRSERERERSNGDQADY</sequence>
<evidence type="ECO:0000256" key="1">
    <source>
        <dbReference type="ARBA" id="ARBA00005652"/>
    </source>
</evidence>
<evidence type="ECO:0000313" key="7">
    <source>
        <dbReference type="Proteomes" id="UP000008021"/>
    </source>
</evidence>
<comment type="catalytic activity">
    <reaction evidence="4">
        <text>Hydrolysis of (1-&gt;4)-alpha-D-glucosidic linkages in polysaccharides so as to remove successive maltose units from the non-reducing ends of the chains.</text>
        <dbReference type="EC" id="3.2.1.2"/>
    </reaction>
</comment>
<proteinExistence type="inferred from homology"/>
<comment type="similarity">
    <text evidence="1 4">Belongs to the glycosyl hydrolase 14 family.</text>
</comment>
<dbReference type="PANTHER" id="PTHR31352:SF40">
    <property type="entry name" value="BETA-AMYLASE 6"/>
    <property type="match status" value="1"/>
</dbReference>
<dbReference type="Gramene" id="OMERI01G28440.1">
    <property type="protein sequence ID" value="OMERI01G28440.1"/>
    <property type="gene ID" value="OMERI01G28440"/>
</dbReference>
<dbReference type="GO" id="GO:0016161">
    <property type="term" value="F:beta-amylase activity"/>
    <property type="evidence" value="ECO:0007669"/>
    <property type="project" value="UniProtKB-EC"/>
</dbReference>
<evidence type="ECO:0000256" key="3">
    <source>
        <dbReference type="ARBA" id="ARBA00023326"/>
    </source>
</evidence>
<dbReference type="InterPro" id="IPR001554">
    <property type="entry name" value="Glyco_hydro_14"/>
</dbReference>
<keyword evidence="4" id="KW-0326">Glycosidase</keyword>
<evidence type="ECO:0000256" key="2">
    <source>
        <dbReference type="ARBA" id="ARBA00023277"/>
    </source>
</evidence>
<feature type="region of interest" description="Disordered" evidence="5">
    <location>
        <begin position="115"/>
        <end position="164"/>
    </location>
</feature>